<dbReference type="Pfam" id="PF01943">
    <property type="entry name" value="Polysacc_synt"/>
    <property type="match status" value="1"/>
</dbReference>
<keyword evidence="5 6" id="KW-0472">Membrane</keyword>
<dbReference type="CDD" id="cd13128">
    <property type="entry name" value="MATE_Wzx_like"/>
    <property type="match status" value="1"/>
</dbReference>
<feature type="transmembrane region" description="Helical" evidence="6">
    <location>
        <begin position="382"/>
        <end position="402"/>
    </location>
</feature>
<dbReference type="GO" id="GO:0005886">
    <property type="term" value="C:plasma membrane"/>
    <property type="evidence" value="ECO:0007669"/>
    <property type="project" value="UniProtKB-SubCell"/>
</dbReference>
<evidence type="ECO:0000313" key="7">
    <source>
        <dbReference type="EMBL" id="GKI20456.1"/>
    </source>
</evidence>
<feature type="transmembrane region" description="Helical" evidence="6">
    <location>
        <begin position="24"/>
        <end position="47"/>
    </location>
</feature>
<feature type="transmembrane region" description="Helical" evidence="6">
    <location>
        <begin position="357"/>
        <end position="376"/>
    </location>
</feature>
<dbReference type="InterPro" id="IPR002797">
    <property type="entry name" value="Polysacc_synth"/>
</dbReference>
<reference evidence="7" key="1">
    <citation type="submission" date="2022-01" db="EMBL/GenBank/DDBJ databases">
        <title>Novel bile acid biosynthetic pathways are enriched in the microbiome of centenarians.</title>
        <authorList>
            <person name="Sato Y."/>
            <person name="Atarashi K."/>
            <person name="Plichta R.D."/>
            <person name="Arai Y."/>
            <person name="Sasajima S."/>
            <person name="Kearney M.S."/>
            <person name="Suda W."/>
            <person name="Takeshita K."/>
            <person name="Sasaki T."/>
            <person name="Okamoto S."/>
            <person name="Skelly N.A."/>
            <person name="Okamura Y."/>
            <person name="Vlamakis H."/>
            <person name="Li Y."/>
            <person name="Tanoue T."/>
            <person name="Takei H."/>
            <person name="Nittono H."/>
            <person name="Narushima S."/>
            <person name="Irie J."/>
            <person name="Itoh H."/>
            <person name="Moriya K."/>
            <person name="Sugiura Y."/>
            <person name="Suematsu M."/>
            <person name="Moritoki N."/>
            <person name="Shibata S."/>
            <person name="Littman R.D."/>
            <person name="Fischbach A.M."/>
            <person name="Uwamino Y."/>
            <person name="Inoue T."/>
            <person name="Honda A."/>
            <person name="Hattori M."/>
            <person name="Murai T."/>
            <person name="Xavier J.R."/>
            <person name="Hirose N."/>
            <person name="Honda K."/>
        </authorList>
    </citation>
    <scope>NUCLEOTIDE SEQUENCE</scope>
    <source>
        <strain evidence="7">CE91-St16</strain>
    </source>
</reference>
<feature type="transmembrane region" description="Helical" evidence="6">
    <location>
        <begin position="149"/>
        <end position="169"/>
    </location>
</feature>
<dbReference type="AlphaFoldDB" id="A0AA37NMZ4"/>
<feature type="transmembrane region" description="Helical" evidence="6">
    <location>
        <begin position="230"/>
        <end position="253"/>
    </location>
</feature>
<comment type="caution">
    <text evidence="7">The sequence shown here is derived from an EMBL/GenBank/DDBJ whole genome shotgun (WGS) entry which is preliminary data.</text>
</comment>
<feature type="transmembrane region" description="Helical" evidence="6">
    <location>
        <begin position="108"/>
        <end position="128"/>
    </location>
</feature>
<evidence type="ECO:0000256" key="5">
    <source>
        <dbReference type="ARBA" id="ARBA00023136"/>
    </source>
</evidence>
<feature type="transmembrane region" description="Helical" evidence="6">
    <location>
        <begin position="265"/>
        <end position="290"/>
    </location>
</feature>
<sequence length="421" mass="46959">MYAIREIARVRDDKKKLSTITTEILLLHTGLTILGYFAVVVLCMTITKVKADIPLFLLLSTNIFFVAIGCEWFYQGVEDFKYITIRGLIVKVVSVILLFVLVRTKDDLMYYAAYSVIGVVGGNVFNFIRLRKYIRIRLLQFSELRPLRHLKPALHIFVLNLIISIYVNLDTVMLGFMKDPTNVGYYVGATKLTKMLLGLTLALGTVMLPRLSNLITTGQKAEFDRLSQRAMDFVVAFSLPLFLGLFVLAPSLIRVLCGDSYEPAIITLQVISPIVLIIALSNVVGIQVLYPQGKENIVIMSTLVGAIVNFTLNLVLIPQYAQNGAAIATVIAESCVTITMIILGVKYLPFKLLNRKYIFYLLAAMLMFAVCWGIRMSDLTDFVTIIISSIVGVVVYAGMLYLGKDPFAMEFAAVIRAKLSK</sequence>
<evidence type="ECO:0000256" key="3">
    <source>
        <dbReference type="ARBA" id="ARBA00022692"/>
    </source>
</evidence>
<gene>
    <name evidence="7" type="primary">epsI</name>
    <name evidence="7" type="ORF">CE91St16_33640</name>
</gene>
<organism evidence="7 8">
    <name type="scientific">Alistipes finegoldii</name>
    <dbReference type="NCBI Taxonomy" id="214856"/>
    <lineage>
        <taxon>Bacteria</taxon>
        <taxon>Pseudomonadati</taxon>
        <taxon>Bacteroidota</taxon>
        <taxon>Bacteroidia</taxon>
        <taxon>Bacteroidales</taxon>
        <taxon>Rikenellaceae</taxon>
        <taxon>Alistipes</taxon>
    </lineage>
</organism>
<keyword evidence="4 6" id="KW-1133">Transmembrane helix</keyword>
<keyword evidence="2" id="KW-1003">Cell membrane</keyword>
<proteinExistence type="predicted"/>
<feature type="transmembrane region" description="Helical" evidence="6">
    <location>
        <begin position="53"/>
        <end position="74"/>
    </location>
</feature>
<comment type="subcellular location">
    <subcellularLocation>
        <location evidence="1">Cell membrane</location>
        <topology evidence="1">Multi-pass membrane protein</topology>
    </subcellularLocation>
</comment>
<dbReference type="EMBL" id="BQOL01000002">
    <property type="protein sequence ID" value="GKI20456.1"/>
    <property type="molecule type" value="Genomic_DNA"/>
</dbReference>
<dbReference type="PANTHER" id="PTHR30250:SF11">
    <property type="entry name" value="O-ANTIGEN TRANSPORTER-RELATED"/>
    <property type="match status" value="1"/>
</dbReference>
<evidence type="ECO:0000313" key="8">
    <source>
        <dbReference type="Proteomes" id="UP001055105"/>
    </source>
</evidence>
<keyword evidence="3 6" id="KW-0812">Transmembrane</keyword>
<feature type="transmembrane region" description="Helical" evidence="6">
    <location>
        <begin position="297"/>
        <end position="318"/>
    </location>
</feature>
<dbReference type="Proteomes" id="UP001055105">
    <property type="component" value="Unassembled WGS sequence"/>
</dbReference>
<protein>
    <submittedName>
        <fullName evidence="7">Flippase</fullName>
    </submittedName>
</protein>
<evidence type="ECO:0000256" key="6">
    <source>
        <dbReference type="SAM" id="Phobius"/>
    </source>
</evidence>
<name>A0AA37NMZ4_9BACT</name>
<dbReference type="PANTHER" id="PTHR30250">
    <property type="entry name" value="PST FAMILY PREDICTED COLANIC ACID TRANSPORTER"/>
    <property type="match status" value="1"/>
</dbReference>
<feature type="transmembrane region" description="Helical" evidence="6">
    <location>
        <begin position="83"/>
        <end position="102"/>
    </location>
</feature>
<feature type="transmembrane region" description="Helical" evidence="6">
    <location>
        <begin position="189"/>
        <end position="209"/>
    </location>
</feature>
<feature type="transmembrane region" description="Helical" evidence="6">
    <location>
        <begin position="324"/>
        <end position="345"/>
    </location>
</feature>
<evidence type="ECO:0000256" key="4">
    <source>
        <dbReference type="ARBA" id="ARBA00022989"/>
    </source>
</evidence>
<evidence type="ECO:0000256" key="2">
    <source>
        <dbReference type="ARBA" id="ARBA00022475"/>
    </source>
</evidence>
<accession>A0AA37NMZ4</accession>
<dbReference type="InterPro" id="IPR050833">
    <property type="entry name" value="Poly_Biosynth_Transport"/>
</dbReference>
<evidence type="ECO:0000256" key="1">
    <source>
        <dbReference type="ARBA" id="ARBA00004651"/>
    </source>
</evidence>